<dbReference type="PROSITE" id="PS00466">
    <property type="entry name" value="ZF_TFIIS_1"/>
    <property type="match status" value="1"/>
</dbReference>
<dbReference type="GO" id="GO:0005736">
    <property type="term" value="C:RNA polymerase I complex"/>
    <property type="evidence" value="ECO:0007669"/>
    <property type="project" value="TreeGrafter"/>
</dbReference>
<dbReference type="SMART" id="SM00440">
    <property type="entry name" value="ZnF_C2C2"/>
    <property type="match status" value="1"/>
</dbReference>
<proteinExistence type="predicted"/>
<evidence type="ECO:0000313" key="11">
    <source>
        <dbReference type="Proteomes" id="UP000660262"/>
    </source>
</evidence>
<dbReference type="OrthoDB" id="10056816at2759"/>
<evidence type="ECO:0000256" key="8">
    <source>
        <dbReference type="PROSITE-ProRule" id="PRU00472"/>
    </source>
</evidence>
<dbReference type="GO" id="GO:0006363">
    <property type="term" value="P:termination of RNA polymerase I transcription"/>
    <property type="evidence" value="ECO:0007669"/>
    <property type="project" value="TreeGrafter"/>
</dbReference>
<organism evidence="10 11">
    <name type="scientific">Pycnococcus provasolii</name>
    <dbReference type="NCBI Taxonomy" id="41880"/>
    <lineage>
        <taxon>Eukaryota</taxon>
        <taxon>Viridiplantae</taxon>
        <taxon>Chlorophyta</taxon>
        <taxon>Pseudoscourfieldiophyceae</taxon>
        <taxon>Pseudoscourfieldiales</taxon>
        <taxon>Pycnococcaceae</taxon>
        <taxon>Pycnococcus</taxon>
    </lineage>
</organism>
<dbReference type="Proteomes" id="UP000660262">
    <property type="component" value="Unassembled WGS sequence"/>
</dbReference>
<keyword evidence="7" id="KW-0539">Nucleus</keyword>
<keyword evidence="3" id="KW-0240">DNA-directed RNA polymerase</keyword>
<evidence type="ECO:0000256" key="4">
    <source>
        <dbReference type="ARBA" id="ARBA00022723"/>
    </source>
</evidence>
<keyword evidence="4" id="KW-0479">Metal-binding</keyword>
<dbReference type="EMBL" id="BNJQ01000017">
    <property type="protein sequence ID" value="GHP07474.1"/>
    <property type="molecule type" value="Genomic_DNA"/>
</dbReference>
<keyword evidence="5 8" id="KW-0863">Zinc-finger</keyword>
<dbReference type="Gene3D" id="2.20.25.10">
    <property type="match status" value="1"/>
</dbReference>
<evidence type="ECO:0000256" key="6">
    <source>
        <dbReference type="ARBA" id="ARBA00022833"/>
    </source>
</evidence>
<dbReference type="SUPFAM" id="SSF57783">
    <property type="entry name" value="Zinc beta-ribbon"/>
    <property type="match status" value="1"/>
</dbReference>
<dbReference type="PANTHER" id="PTHR11239">
    <property type="entry name" value="DNA-DIRECTED RNA POLYMERASE"/>
    <property type="match status" value="1"/>
</dbReference>
<keyword evidence="3" id="KW-0804">Transcription</keyword>
<keyword evidence="6" id="KW-0862">Zinc</keyword>
<dbReference type="InterPro" id="IPR001222">
    <property type="entry name" value="Znf_TFIIS"/>
</dbReference>
<evidence type="ECO:0000256" key="2">
    <source>
        <dbReference type="ARBA" id="ARBA00018784"/>
    </source>
</evidence>
<dbReference type="PANTHER" id="PTHR11239:SF14">
    <property type="entry name" value="DNA-DIRECTED RNA POLYMERASE I SUBUNIT RPA12"/>
    <property type="match status" value="1"/>
</dbReference>
<dbReference type="InterPro" id="IPR034004">
    <property type="entry name" value="Zn_ribbon_RPA12_C"/>
</dbReference>
<gene>
    <name evidence="10" type="ORF">PPROV_000621600</name>
</gene>
<dbReference type="Pfam" id="PF01096">
    <property type="entry name" value="Zn_ribbon_TFIIS"/>
    <property type="match status" value="1"/>
</dbReference>
<dbReference type="AlphaFoldDB" id="A0A830HK12"/>
<dbReference type="GO" id="GO:0008270">
    <property type="term" value="F:zinc ion binding"/>
    <property type="evidence" value="ECO:0007669"/>
    <property type="project" value="UniProtKB-KW"/>
</dbReference>
<evidence type="ECO:0000259" key="9">
    <source>
        <dbReference type="PROSITE" id="PS51133"/>
    </source>
</evidence>
<protein>
    <recommendedName>
        <fullName evidence="2">DNA-directed RNA polymerase I subunit RPA12</fullName>
    </recommendedName>
</protein>
<dbReference type="GO" id="GO:0003676">
    <property type="term" value="F:nucleic acid binding"/>
    <property type="evidence" value="ECO:0007669"/>
    <property type="project" value="InterPro"/>
</dbReference>
<dbReference type="GO" id="GO:0003899">
    <property type="term" value="F:DNA-directed RNA polymerase activity"/>
    <property type="evidence" value="ECO:0007669"/>
    <property type="project" value="InterPro"/>
</dbReference>
<evidence type="ECO:0000256" key="1">
    <source>
        <dbReference type="ARBA" id="ARBA00004604"/>
    </source>
</evidence>
<dbReference type="CDD" id="cd10507">
    <property type="entry name" value="Zn-ribbon_RPA12"/>
    <property type="match status" value="1"/>
</dbReference>
<comment type="caution">
    <text evidence="10">The sequence shown here is derived from an EMBL/GenBank/DDBJ whole genome shotgun (WGS) entry which is preliminary data.</text>
</comment>
<evidence type="ECO:0000313" key="10">
    <source>
        <dbReference type="EMBL" id="GHP07474.1"/>
    </source>
</evidence>
<sequence>MAAAAPSAPSAPSSSSGQILGSPHMVAAARASLFCDACGSLLALPDTRDEAKCPACPFERKYETLAKQTPFVMRSTPADLLRRHGVEPLVPLDGEAGKETEARRERATVDELCPKCNHRGLDYYTMQLRSADEGQTVFYECKKCAHKFSVNT</sequence>
<feature type="domain" description="TFIIS-type" evidence="9">
    <location>
        <begin position="109"/>
        <end position="149"/>
    </location>
</feature>
<accession>A0A830HK12</accession>
<comment type="subcellular location">
    <subcellularLocation>
        <location evidence="1">Nucleus</location>
        <location evidence="1">Nucleolus</location>
    </subcellularLocation>
</comment>
<keyword evidence="11" id="KW-1185">Reference proteome</keyword>
<name>A0A830HK12_9CHLO</name>
<reference evidence="10" key="1">
    <citation type="submission" date="2020-10" db="EMBL/GenBank/DDBJ databases">
        <title>Unveiling of a novel bifunctional photoreceptor, Dualchrome1, isolated from a cosmopolitan green alga.</title>
        <authorList>
            <person name="Suzuki S."/>
            <person name="Kawachi M."/>
        </authorList>
    </citation>
    <scope>NUCLEOTIDE SEQUENCE</scope>
    <source>
        <strain evidence="10">NIES 2893</strain>
    </source>
</reference>
<dbReference type="PROSITE" id="PS51133">
    <property type="entry name" value="ZF_TFIIS_2"/>
    <property type="match status" value="1"/>
</dbReference>
<evidence type="ECO:0000256" key="3">
    <source>
        <dbReference type="ARBA" id="ARBA00022478"/>
    </source>
</evidence>
<evidence type="ECO:0000256" key="7">
    <source>
        <dbReference type="ARBA" id="ARBA00023242"/>
    </source>
</evidence>
<evidence type="ECO:0000256" key="5">
    <source>
        <dbReference type="ARBA" id="ARBA00022771"/>
    </source>
</evidence>
<dbReference type="InterPro" id="IPR012164">
    <property type="entry name" value="Rpa12/Rpb9/Rpc10/TFS"/>
</dbReference>